<reference evidence="5" key="1">
    <citation type="journal article" date="2019" name="Int. J. Syst. Evol. Microbiol.">
        <title>The Global Catalogue of Microorganisms (GCM) 10K type strain sequencing project: providing services to taxonomists for standard genome sequencing and annotation.</title>
        <authorList>
            <consortium name="The Broad Institute Genomics Platform"/>
            <consortium name="The Broad Institute Genome Sequencing Center for Infectious Disease"/>
            <person name="Wu L."/>
            <person name="Ma J."/>
        </authorList>
    </citation>
    <scope>NUCLEOTIDE SEQUENCE [LARGE SCALE GENOMIC DNA]</scope>
    <source>
        <strain evidence="5">JCM 17326</strain>
    </source>
</reference>
<comment type="caution">
    <text evidence="4">The sequence shown here is derived from an EMBL/GenBank/DDBJ whole genome shotgun (WGS) entry which is preliminary data.</text>
</comment>
<dbReference type="InterPro" id="IPR008949">
    <property type="entry name" value="Isoprenoid_synthase_dom_sf"/>
</dbReference>
<keyword evidence="5" id="KW-1185">Reference proteome</keyword>
<sequence>MTAYPYELPTLCQPVPARLNPHVSSADERSRSWAREMGLLDRSDRQGPRIWDEPAFASMRIALLAAYRHPDASPAELDLLTGWYVWTSWLDDHFPQVCARPRREAKAYLDGLAGFIPEGSAPVPSPANPGERALADLWPRTVTGMPPGRRRRFAAATRALLQGRLRERDLLADGRAPNPIEYVGLRRASGSASWSAGLVEHVLADELPGEIVGTRPFRVLRDAFADAVHLCDDLYSYRREGGPGNGVAMLERFLGCDPQTAADRVNDLRTARLRQLEATAAADLPELMAEQGLDPEQRARVVRFVRALREFESGSREWHERSGREVRPGAPAGRRPGGPTGLGTSAALPRPPGAAATPGYPFLLPDFHMPWTVRLNPHHAAAHRASRAWAGEMGMIGAPGGLWSGGRFEAMELAKWCAMTNPGASAELLELTALWFIWVLALGDHFVAEHHARGDLAAARLFAGRLPRFMPLDGGVTPAPANCVERGLADLWARTAPRLPRERRSGLRDEVLTCCAGNLWELANSVRRRVPDPIHYIETAREAKGSDRLALLIQRLGLPGELLDDESVRELRHACADHLGLVNDIVSYRLETEVERQPNNGVLTVCRFLECDLQTAVDIVNDQLTACVRKFQRIVRDDLAGGGAGVAAYVEGLQNWMCGNVAWHLGNRRYLEPGAAVVPRVPRNAGISAGLVSAAPAPSDQGMQAPRQRVST</sequence>
<name>A0ABP6YC32_9ACTN</name>
<evidence type="ECO:0000256" key="3">
    <source>
        <dbReference type="SAM" id="MobiDB-lite"/>
    </source>
</evidence>
<dbReference type="SUPFAM" id="SSF48576">
    <property type="entry name" value="Terpenoid synthases"/>
    <property type="match status" value="2"/>
</dbReference>
<comment type="cofactor">
    <cofactor evidence="2">
        <name>Mg(2+)</name>
        <dbReference type="ChEBI" id="CHEBI:18420"/>
    </cofactor>
</comment>
<feature type="compositionally biased region" description="Basic and acidic residues" evidence="3">
    <location>
        <begin position="316"/>
        <end position="327"/>
    </location>
</feature>
<keyword evidence="2" id="KW-0479">Metal-binding</keyword>
<gene>
    <name evidence="4" type="ORF">GCM10022419_072860</name>
</gene>
<feature type="region of interest" description="Disordered" evidence="3">
    <location>
        <begin position="692"/>
        <end position="712"/>
    </location>
</feature>
<dbReference type="EC" id="4.2.3.-" evidence="2"/>
<evidence type="ECO:0000256" key="1">
    <source>
        <dbReference type="ARBA" id="ARBA00023239"/>
    </source>
</evidence>
<dbReference type="RefSeq" id="WP_345568997.1">
    <property type="nucleotide sequence ID" value="NZ_BAABDQ010000019.1"/>
</dbReference>
<dbReference type="Gene3D" id="1.10.600.10">
    <property type="entry name" value="Farnesyl Diphosphate Synthase"/>
    <property type="match status" value="2"/>
</dbReference>
<proteinExistence type="inferred from homology"/>
<dbReference type="PANTHER" id="PTHR35201">
    <property type="entry name" value="TERPENE SYNTHASE"/>
    <property type="match status" value="1"/>
</dbReference>
<evidence type="ECO:0000313" key="5">
    <source>
        <dbReference type="Proteomes" id="UP001500630"/>
    </source>
</evidence>
<keyword evidence="1 2" id="KW-0456">Lyase</keyword>
<evidence type="ECO:0000313" key="4">
    <source>
        <dbReference type="EMBL" id="GAA3580792.1"/>
    </source>
</evidence>
<dbReference type="Pfam" id="PF19086">
    <property type="entry name" value="Terpene_syn_C_2"/>
    <property type="match status" value="2"/>
</dbReference>
<evidence type="ECO:0000256" key="2">
    <source>
        <dbReference type="RuleBase" id="RU366034"/>
    </source>
</evidence>
<keyword evidence="2" id="KW-0460">Magnesium</keyword>
<dbReference type="EMBL" id="BAABDQ010000019">
    <property type="protein sequence ID" value="GAA3580792.1"/>
    <property type="molecule type" value="Genomic_DNA"/>
</dbReference>
<feature type="region of interest" description="Disordered" evidence="3">
    <location>
        <begin position="316"/>
        <end position="351"/>
    </location>
</feature>
<dbReference type="Proteomes" id="UP001500630">
    <property type="component" value="Unassembled WGS sequence"/>
</dbReference>
<accession>A0ABP6YC32</accession>
<protein>
    <recommendedName>
        <fullName evidence="2">Terpene synthase</fullName>
        <ecNumber evidence="2">4.2.3.-</ecNumber>
    </recommendedName>
</protein>
<organism evidence="4 5">
    <name type="scientific">Nonomuraea rosea</name>
    <dbReference type="NCBI Taxonomy" id="638574"/>
    <lineage>
        <taxon>Bacteria</taxon>
        <taxon>Bacillati</taxon>
        <taxon>Actinomycetota</taxon>
        <taxon>Actinomycetes</taxon>
        <taxon>Streptosporangiales</taxon>
        <taxon>Streptosporangiaceae</taxon>
        <taxon>Nonomuraea</taxon>
    </lineage>
</organism>
<dbReference type="PANTHER" id="PTHR35201:SF4">
    <property type="entry name" value="BETA-PINACENE SYNTHASE-RELATED"/>
    <property type="match status" value="1"/>
</dbReference>
<dbReference type="InterPro" id="IPR034686">
    <property type="entry name" value="Terpene_cyclase-like_2"/>
</dbReference>
<comment type="similarity">
    <text evidence="2">Belongs to the terpene synthase family.</text>
</comment>